<dbReference type="CDD" id="cd00156">
    <property type="entry name" value="REC"/>
    <property type="match status" value="1"/>
</dbReference>
<accession>A0A2Z3H9S9</accession>
<dbReference type="PANTHER" id="PTHR44591:SF3">
    <property type="entry name" value="RESPONSE REGULATORY DOMAIN-CONTAINING PROTEIN"/>
    <property type="match status" value="1"/>
</dbReference>
<name>A0A2Z3H9S9_9BACT</name>
<keyword evidence="1 2" id="KW-0597">Phosphoprotein</keyword>
<dbReference type="Gene3D" id="3.40.50.2300">
    <property type="match status" value="1"/>
</dbReference>
<sequence length="204" mass="21159">MPLAPVYSVPYPQFIKVAMSYRGVAHEVGGSLSSAVRFHGTPAWADAGASSGRAEGPVRPIPGEGEWPQQELDARSPAPPVPGAGGLTVLVVDDDPDVLNLIAIVLRRAGLEVVTAPSGAQAVAAYRAGIDFALIDIRMPVQDGPQTLAALRRLCPHLRAAFVSASPDALEPSAVRALGASAVIRKPFPSLDAFVAQVRALATC</sequence>
<dbReference type="SUPFAM" id="SSF52172">
    <property type="entry name" value="CheY-like"/>
    <property type="match status" value="1"/>
</dbReference>
<gene>
    <name evidence="5" type="ORF">C1280_26970</name>
</gene>
<dbReference type="GO" id="GO:0000160">
    <property type="term" value="P:phosphorelay signal transduction system"/>
    <property type="evidence" value="ECO:0007669"/>
    <property type="project" value="InterPro"/>
</dbReference>
<evidence type="ECO:0000256" key="2">
    <source>
        <dbReference type="PROSITE-ProRule" id="PRU00169"/>
    </source>
</evidence>
<evidence type="ECO:0000259" key="4">
    <source>
        <dbReference type="PROSITE" id="PS50110"/>
    </source>
</evidence>
<dbReference type="PANTHER" id="PTHR44591">
    <property type="entry name" value="STRESS RESPONSE REGULATOR PROTEIN 1"/>
    <property type="match status" value="1"/>
</dbReference>
<evidence type="ECO:0000256" key="3">
    <source>
        <dbReference type="SAM" id="MobiDB-lite"/>
    </source>
</evidence>
<dbReference type="Proteomes" id="UP000245802">
    <property type="component" value="Chromosome"/>
</dbReference>
<dbReference type="OrthoDB" id="282973at2"/>
<feature type="modified residue" description="4-aspartylphosphate" evidence="2">
    <location>
        <position position="136"/>
    </location>
</feature>
<protein>
    <recommendedName>
        <fullName evidence="4">Response regulatory domain-containing protein</fullName>
    </recommendedName>
</protein>
<dbReference type="InterPro" id="IPR011006">
    <property type="entry name" value="CheY-like_superfamily"/>
</dbReference>
<feature type="region of interest" description="Disordered" evidence="3">
    <location>
        <begin position="46"/>
        <end position="77"/>
    </location>
</feature>
<organism evidence="5 6">
    <name type="scientific">Gemmata obscuriglobus</name>
    <dbReference type="NCBI Taxonomy" id="114"/>
    <lineage>
        <taxon>Bacteria</taxon>
        <taxon>Pseudomonadati</taxon>
        <taxon>Planctomycetota</taxon>
        <taxon>Planctomycetia</taxon>
        <taxon>Gemmatales</taxon>
        <taxon>Gemmataceae</taxon>
        <taxon>Gemmata</taxon>
    </lineage>
</organism>
<dbReference type="InterPro" id="IPR050595">
    <property type="entry name" value="Bact_response_regulator"/>
</dbReference>
<feature type="domain" description="Response regulatory" evidence="4">
    <location>
        <begin position="88"/>
        <end position="201"/>
    </location>
</feature>
<dbReference type="InterPro" id="IPR001789">
    <property type="entry name" value="Sig_transdc_resp-reg_receiver"/>
</dbReference>
<keyword evidence="6" id="KW-1185">Reference proteome</keyword>
<dbReference type="PROSITE" id="PS50110">
    <property type="entry name" value="RESPONSE_REGULATORY"/>
    <property type="match status" value="1"/>
</dbReference>
<evidence type="ECO:0000313" key="6">
    <source>
        <dbReference type="Proteomes" id="UP000245802"/>
    </source>
</evidence>
<dbReference type="EMBL" id="CP025958">
    <property type="protein sequence ID" value="AWM40287.1"/>
    <property type="molecule type" value="Genomic_DNA"/>
</dbReference>
<reference evidence="5 6" key="1">
    <citation type="submission" date="2018-01" db="EMBL/GenBank/DDBJ databases">
        <title>G. obscuriglobus.</title>
        <authorList>
            <person name="Franke J."/>
            <person name="Blomberg W."/>
            <person name="Selmecki A."/>
        </authorList>
    </citation>
    <scope>NUCLEOTIDE SEQUENCE [LARGE SCALE GENOMIC DNA]</scope>
    <source>
        <strain evidence="5 6">DSM 5831</strain>
    </source>
</reference>
<dbReference type="SMART" id="SM00448">
    <property type="entry name" value="REC"/>
    <property type="match status" value="1"/>
</dbReference>
<dbReference type="Pfam" id="PF00072">
    <property type="entry name" value="Response_reg"/>
    <property type="match status" value="1"/>
</dbReference>
<proteinExistence type="predicted"/>
<dbReference type="KEGG" id="gog:C1280_26970"/>
<dbReference type="AlphaFoldDB" id="A0A2Z3H9S9"/>
<evidence type="ECO:0000256" key="1">
    <source>
        <dbReference type="ARBA" id="ARBA00022553"/>
    </source>
</evidence>
<evidence type="ECO:0000313" key="5">
    <source>
        <dbReference type="EMBL" id="AWM40287.1"/>
    </source>
</evidence>